<dbReference type="Gene3D" id="2.40.160.50">
    <property type="entry name" value="membrane protein fhac: a member of the omp85/tpsb transporter family"/>
    <property type="match status" value="1"/>
</dbReference>
<dbReference type="Pfam" id="PF07244">
    <property type="entry name" value="POTRA"/>
    <property type="match status" value="1"/>
</dbReference>
<keyword evidence="8" id="KW-1185">Reference proteome</keyword>
<dbReference type="EMBL" id="AWWI01000141">
    <property type="protein sequence ID" value="PIL18017.1"/>
    <property type="molecule type" value="Genomic_DNA"/>
</dbReference>
<comment type="caution">
    <text evidence="7">The sequence shown here is derived from an EMBL/GenBank/DDBJ whole genome shotgun (WGS) entry which is preliminary data.</text>
</comment>
<dbReference type="Proteomes" id="UP000231259">
    <property type="component" value="Unassembled WGS sequence"/>
</dbReference>
<reference evidence="7 8" key="1">
    <citation type="submission" date="2013-09" db="EMBL/GenBank/DDBJ databases">
        <title>Genome sequencing of Phaeobacter antarcticus sp. nov. SM1211.</title>
        <authorList>
            <person name="Zhang X.-Y."/>
            <person name="Liu C."/>
            <person name="Chen X.-L."/>
            <person name="Xie B.-B."/>
            <person name="Qin Q.-L."/>
            <person name="Rong J.-C."/>
            <person name="Zhang Y.-Z."/>
        </authorList>
    </citation>
    <scope>NUCLEOTIDE SEQUENCE [LARGE SCALE GENOMIC DNA]</scope>
    <source>
        <strain evidence="7 8">SM1211</strain>
    </source>
</reference>
<dbReference type="Gene3D" id="3.10.20.310">
    <property type="entry name" value="membrane protein fhac"/>
    <property type="match status" value="1"/>
</dbReference>
<keyword evidence="3" id="KW-0812">Transmembrane</keyword>
<evidence type="ECO:0008006" key="9">
    <source>
        <dbReference type="Google" id="ProtNLM"/>
    </source>
</evidence>
<accession>A0A2G8R903</accession>
<evidence type="ECO:0000256" key="2">
    <source>
        <dbReference type="ARBA" id="ARBA00022452"/>
    </source>
</evidence>
<dbReference type="PANTHER" id="PTHR12815:SF18">
    <property type="entry name" value="SORTING AND ASSEMBLY MACHINERY COMPONENT 50 HOMOLOG"/>
    <property type="match status" value="1"/>
</dbReference>
<dbReference type="PANTHER" id="PTHR12815">
    <property type="entry name" value="SORTING AND ASSEMBLY MACHINERY SAMM50 PROTEIN FAMILY MEMBER"/>
    <property type="match status" value="1"/>
</dbReference>
<dbReference type="AlphaFoldDB" id="A0A2G8R903"/>
<evidence type="ECO:0000256" key="4">
    <source>
        <dbReference type="ARBA" id="ARBA00023136"/>
    </source>
</evidence>
<evidence type="ECO:0000313" key="8">
    <source>
        <dbReference type="Proteomes" id="UP000231259"/>
    </source>
</evidence>
<comment type="subcellular location">
    <subcellularLocation>
        <location evidence="1">Membrane</location>
    </subcellularLocation>
</comment>
<keyword evidence="2" id="KW-1134">Transmembrane beta strand</keyword>
<name>A0A2G8R903_9RHOB</name>
<dbReference type="InterPro" id="IPR010827">
    <property type="entry name" value="BamA/TamA_POTRA"/>
</dbReference>
<protein>
    <recommendedName>
        <fullName evidence="9">Bacterial surface antigen (D15) domain-containing protein</fullName>
    </recommendedName>
</protein>
<evidence type="ECO:0000259" key="5">
    <source>
        <dbReference type="Pfam" id="PF01103"/>
    </source>
</evidence>
<keyword evidence="4" id="KW-0472">Membrane</keyword>
<evidence type="ECO:0000313" key="7">
    <source>
        <dbReference type="EMBL" id="PIL18017.1"/>
    </source>
</evidence>
<feature type="domain" description="Bacterial surface antigen (D15)" evidence="5">
    <location>
        <begin position="293"/>
        <end position="590"/>
    </location>
</feature>
<dbReference type="Pfam" id="PF01103">
    <property type="entry name" value="Omp85"/>
    <property type="match status" value="1"/>
</dbReference>
<dbReference type="InterPro" id="IPR039910">
    <property type="entry name" value="D15-like"/>
</dbReference>
<feature type="domain" description="POTRA" evidence="6">
    <location>
        <begin position="193"/>
        <end position="247"/>
    </location>
</feature>
<dbReference type="InterPro" id="IPR000184">
    <property type="entry name" value="Bac_surfAg_D15"/>
</dbReference>
<evidence type="ECO:0000259" key="6">
    <source>
        <dbReference type="Pfam" id="PF07244"/>
    </source>
</evidence>
<evidence type="ECO:0000256" key="3">
    <source>
        <dbReference type="ARBA" id="ARBA00022692"/>
    </source>
</evidence>
<evidence type="ECO:0000256" key="1">
    <source>
        <dbReference type="ARBA" id="ARBA00004370"/>
    </source>
</evidence>
<organism evidence="7 8">
    <name type="scientific">Puniceibacterium antarcticum</name>
    <dbReference type="NCBI Taxonomy" id="1206336"/>
    <lineage>
        <taxon>Bacteria</taxon>
        <taxon>Pseudomonadati</taxon>
        <taxon>Pseudomonadota</taxon>
        <taxon>Alphaproteobacteria</taxon>
        <taxon>Rhodobacterales</taxon>
        <taxon>Paracoccaceae</taxon>
        <taxon>Puniceibacterium</taxon>
    </lineage>
</organism>
<dbReference type="GO" id="GO:0019867">
    <property type="term" value="C:outer membrane"/>
    <property type="evidence" value="ECO:0007669"/>
    <property type="project" value="InterPro"/>
</dbReference>
<proteinExistence type="predicted"/>
<gene>
    <name evidence="7" type="ORF">P775_21590</name>
</gene>
<sequence>MYVAVCASVLPAPADAQDKVHFRLASQDDELRTNLRRASALETSITEGRDTAQDLFAAALSDYGRLLDALYANGYYSPVINILLDGRQASDIPLLSVPTQINDVTIVIDQGKRYRFGKTEITPLPPGAALPSEFRPEKRALSGSVGDALDTAIVSWRDAGYAKASLESQSVIADHARNKLDVAMRITPGPLVKFGSIYSTQDTAVRTSVIRRVASIPEGSQFSPEALRQAEQRLRRTGAFSSVALEEGETVAPDGSMDIKVTAVDAKPRRFGFGAELSSLDGVKLSSFWLHRNFWGGAERLRIEGDVSNIGSSESGMDYSLGARLEVPAVLGPDTDGFVYSELAHLDETTYLSDRIELGLGLSRIYSESLTATAGLSFVYSETDDDLGKRTFTLLTFPISVTMDKRDKELDPGSGYYLDVSVTPYLGLSGSQSGASLKGDARYYFPIVEDKSQVIATRLQLGSIVGSDLTETLPEYLFTSGGGGTVRGQPYQSLNIDLGNGDETGGRSFVGLSTEYRTNLSGNLAAVAFYDAGYIGESSFYDGAGNWHSGAGLGIRYKTGIGPIRFDVAAPVSGDTGNGVQFYIGIGQAF</sequence>